<dbReference type="RefSeq" id="WP_179715068.1">
    <property type="nucleotide sequence ID" value="NZ_JACBZT010000001.1"/>
</dbReference>
<feature type="transmembrane region" description="Helical" evidence="1">
    <location>
        <begin position="20"/>
        <end position="42"/>
    </location>
</feature>
<proteinExistence type="predicted"/>
<dbReference type="Proteomes" id="UP000541969">
    <property type="component" value="Unassembled WGS sequence"/>
</dbReference>
<evidence type="ECO:0000256" key="1">
    <source>
        <dbReference type="SAM" id="Phobius"/>
    </source>
</evidence>
<keyword evidence="1" id="KW-0812">Transmembrane</keyword>
<gene>
    <name evidence="2" type="ORF">GGQ55_000618</name>
</gene>
<evidence type="ECO:0000313" key="3">
    <source>
        <dbReference type="Proteomes" id="UP000541969"/>
    </source>
</evidence>
<keyword evidence="1" id="KW-0472">Membrane</keyword>
<accession>A0A853C8M6</accession>
<dbReference type="EMBL" id="JACBZT010000001">
    <property type="protein sequence ID" value="NYJ04340.1"/>
    <property type="molecule type" value="Genomic_DNA"/>
</dbReference>
<evidence type="ECO:0000313" key="2">
    <source>
        <dbReference type="EMBL" id="NYJ04340.1"/>
    </source>
</evidence>
<organism evidence="2 3">
    <name type="scientific">Petropleomorpha daqingensis</name>
    <dbReference type="NCBI Taxonomy" id="2026353"/>
    <lineage>
        <taxon>Bacteria</taxon>
        <taxon>Bacillati</taxon>
        <taxon>Actinomycetota</taxon>
        <taxon>Actinomycetes</taxon>
        <taxon>Geodermatophilales</taxon>
        <taxon>Geodermatophilaceae</taxon>
        <taxon>Petropleomorpha</taxon>
    </lineage>
</organism>
<reference evidence="2 3" key="1">
    <citation type="submission" date="2020-07" db="EMBL/GenBank/DDBJ databases">
        <title>Sequencing the genomes of 1000 actinobacteria strains.</title>
        <authorList>
            <person name="Klenk H.-P."/>
        </authorList>
    </citation>
    <scope>NUCLEOTIDE SEQUENCE [LARGE SCALE GENOMIC DNA]</scope>
    <source>
        <strain evidence="2 3">DSM 104001</strain>
    </source>
</reference>
<name>A0A853C8M6_9ACTN</name>
<comment type="caution">
    <text evidence="2">The sequence shown here is derived from an EMBL/GenBank/DDBJ whole genome shotgun (WGS) entry which is preliminary data.</text>
</comment>
<keyword evidence="3" id="KW-1185">Reference proteome</keyword>
<protein>
    <submittedName>
        <fullName evidence="2">Putative membrane protein</fullName>
    </submittedName>
</protein>
<sequence>MSTPASQDGGRKHTAGAYDVRVFIAGLIGLYGVVLVVMGIFFDSADDKEKTGGVNANLWAGLVMIVVAIAFAVWTRWRPVIVDEKAVAEAHENMDEANHPGH</sequence>
<dbReference type="AlphaFoldDB" id="A0A853C8M6"/>
<feature type="transmembrane region" description="Helical" evidence="1">
    <location>
        <begin position="54"/>
        <end position="74"/>
    </location>
</feature>
<keyword evidence="1" id="KW-1133">Transmembrane helix</keyword>